<dbReference type="Gramene" id="OGLUM07G02180.1">
    <property type="protein sequence ID" value="OGLUM07G02180.1"/>
    <property type="gene ID" value="OGLUM07G02180"/>
</dbReference>
<dbReference type="CDD" id="cd18322">
    <property type="entry name" value="BTB_POZ_SKP1"/>
    <property type="match status" value="1"/>
</dbReference>
<comment type="subunit">
    <text evidence="7">Part of a SCF (SKP1-cullin-F-box) protein ligase complex.</text>
</comment>
<dbReference type="eggNOG" id="KOG1724">
    <property type="taxonomic scope" value="Eukaryota"/>
</dbReference>
<dbReference type="EnsemblPlants" id="OGLUM07G02180.1">
    <property type="protein sequence ID" value="OGLUM07G02180.1"/>
    <property type="gene ID" value="OGLUM07G02180"/>
</dbReference>
<keyword evidence="11" id="KW-1185">Reference proteome</keyword>
<reference evidence="10" key="1">
    <citation type="submission" date="2015-04" db="UniProtKB">
        <authorList>
            <consortium name="EnsemblPlants"/>
        </authorList>
    </citation>
    <scope>IDENTIFICATION</scope>
</reference>
<dbReference type="GO" id="GO:0016567">
    <property type="term" value="P:protein ubiquitination"/>
    <property type="evidence" value="ECO:0007669"/>
    <property type="project" value="UniProtKB-UniRule"/>
</dbReference>
<dbReference type="GO" id="GO:0006511">
    <property type="term" value="P:ubiquitin-dependent protein catabolic process"/>
    <property type="evidence" value="ECO:0007669"/>
    <property type="project" value="InterPro"/>
</dbReference>
<accession>A0A0E0AFM8</accession>
<dbReference type="Pfam" id="PF01466">
    <property type="entry name" value="Skp1"/>
    <property type="match status" value="1"/>
</dbReference>
<dbReference type="InterPro" id="IPR016073">
    <property type="entry name" value="Skp1_comp_POZ"/>
</dbReference>
<keyword evidence="5" id="KW-0539">Nucleus</keyword>
<dbReference type="Proteomes" id="UP000026961">
    <property type="component" value="Chromosome 7"/>
</dbReference>
<dbReference type="Gene3D" id="3.30.710.10">
    <property type="entry name" value="Potassium Channel Kv1.1, Chain A"/>
    <property type="match status" value="1"/>
</dbReference>
<sequence>MAAAAAEATTDGGAKMIILISADGKRFEVTEAVASQSQLISNMIEDDCTENGVRLPNVDGDILTMVVDYCNMHVGNGANAGDDTVKGSSSAEEELKKFDAELVQTLENPVLFKLILAANFLNIKSLLDMTCQRVADMMSGKTPEQMRETFSIENDFTPEEEAAIRQENSWAFDD</sequence>
<evidence type="ECO:0000256" key="5">
    <source>
        <dbReference type="ARBA" id="ARBA00023242"/>
    </source>
</evidence>
<dbReference type="HOGENOM" id="CLU_059252_6_1_1"/>
<dbReference type="PIRSF" id="PIRSF028729">
    <property type="entry name" value="E3_ubiquit_lig_SCF_Skp"/>
    <property type="match status" value="1"/>
</dbReference>
<dbReference type="SUPFAM" id="SSF54695">
    <property type="entry name" value="POZ domain"/>
    <property type="match status" value="1"/>
</dbReference>
<dbReference type="InterPro" id="IPR011333">
    <property type="entry name" value="SKP1/BTB/POZ_sf"/>
</dbReference>
<dbReference type="GO" id="GO:0005634">
    <property type="term" value="C:nucleus"/>
    <property type="evidence" value="ECO:0007669"/>
    <property type="project" value="UniProtKB-SubCell"/>
</dbReference>
<comment type="pathway">
    <text evidence="2 7">Protein modification; protein ubiquitination.</text>
</comment>
<protein>
    <recommendedName>
        <fullName evidence="7">SKP1-like protein</fullName>
    </recommendedName>
</protein>
<dbReference type="InterPro" id="IPR016072">
    <property type="entry name" value="Skp1_comp_dimer"/>
</dbReference>
<proteinExistence type="inferred from homology"/>
<evidence type="ECO:0000256" key="7">
    <source>
        <dbReference type="PIRNR" id="PIRNR028729"/>
    </source>
</evidence>
<evidence type="ECO:0000313" key="11">
    <source>
        <dbReference type="Proteomes" id="UP000026961"/>
    </source>
</evidence>
<comment type="subcellular location">
    <subcellularLocation>
        <location evidence="1">Nucleus</location>
    </subcellularLocation>
</comment>
<dbReference type="SUPFAM" id="SSF81382">
    <property type="entry name" value="Skp1 dimerisation domain-like"/>
    <property type="match status" value="1"/>
</dbReference>
<evidence type="ECO:0000259" key="9">
    <source>
        <dbReference type="Pfam" id="PF03931"/>
    </source>
</evidence>
<evidence type="ECO:0000256" key="6">
    <source>
        <dbReference type="ARBA" id="ARBA00054396"/>
    </source>
</evidence>
<comment type="function">
    <text evidence="6 7">Involved in ubiquitination and subsequent proteasomal degradation of target proteins. Together with CUL1, RBX1 and a F-box protein, it forms a SCF E3 ubiquitin ligase complex. The functional specificity of this complex depends on the type of F-box protein. In the SCF complex, it serves as an adapter that links the F-box protein to CUL1.</text>
</comment>
<dbReference type="UniPathway" id="UPA00143"/>
<dbReference type="AlphaFoldDB" id="A0A0E0AFM8"/>
<evidence type="ECO:0000259" key="8">
    <source>
        <dbReference type="Pfam" id="PF01466"/>
    </source>
</evidence>
<dbReference type="InterPro" id="IPR016897">
    <property type="entry name" value="SKP1"/>
</dbReference>
<evidence type="ECO:0000256" key="3">
    <source>
        <dbReference type="ARBA" id="ARBA00009993"/>
    </source>
</evidence>
<dbReference type="GO" id="GO:0009867">
    <property type="term" value="P:jasmonic acid mediated signaling pathway"/>
    <property type="evidence" value="ECO:0007669"/>
    <property type="project" value="UniProtKB-ARBA"/>
</dbReference>
<dbReference type="InterPro" id="IPR036296">
    <property type="entry name" value="SKP1-like_dim_sf"/>
</dbReference>
<dbReference type="PANTHER" id="PTHR11165">
    <property type="entry name" value="SKP1"/>
    <property type="match status" value="1"/>
</dbReference>
<evidence type="ECO:0000256" key="4">
    <source>
        <dbReference type="ARBA" id="ARBA00022786"/>
    </source>
</evidence>
<dbReference type="Pfam" id="PF03931">
    <property type="entry name" value="Skp1_POZ"/>
    <property type="match status" value="1"/>
</dbReference>
<comment type="similarity">
    <text evidence="3 7">Belongs to the SKP1 family.</text>
</comment>
<evidence type="ECO:0000256" key="2">
    <source>
        <dbReference type="ARBA" id="ARBA00004906"/>
    </source>
</evidence>
<dbReference type="SMART" id="SM00512">
    <property type="entry name" value="Skp1"/>
    <property type="match status" value="1"/>
</dbReference>
<organism evidence="10">
    <name type="scientific">Oryza glumipatula</name>
    <dbReference type="NCBI Taxonomy" id="40148"/>
    <lineage>
        <taxon>Eukaryota</taxon>
        <taxon>Viridiplantae</taxon>
        <taxon>Streptophyta</taxon>
        <taxon>Embryophyta</taxon>
        <taxon>Tracheophyta</taxon>
        <taxon>Spermatophyta</taxon>
        <taxon>Magnoliopsida</taxon>
        <taxon>Liliopsida</taxon>
        <taxon>Poales</taxon>
        <taxon>Poaceae</taxon>
        <taxon>BOP clade</taxon>
        <taxon>Oryzoideae</taxon>
        <taxon>Oryzeae</taxon>
        <taxon>Oryzinae</taxon>
        <taxon>Oryza</taxon>
    </lineage>
</organism>
<keyword evidence="4 7" id="KW-0833">Ubl conjugation pathway</keyword>
<evidence type="ECO:0000256" key="1">
    <source>
        <dbReference type="ARBA" id="ARBA00004123"/>
    </source>
</evidence>
<reference evidence="10" key="2">
    <citation type="submission" date="2018-05" db="EMBL/GenBank/DDBJ databases">
        <title>OgluRS3 (Oryza glumaepatula Reference Sequence Version 3).</title>
        <authorList>
            <person name="Zhang J."/>
            <person name="Kudrna D."/>
            <person name="Lee S."/>
            <person name="Talag J."/>
            <person name="Welchert J."/>
            <person name="Wing R.A."/>
        </authorList>
    </citation>
    <scope>NUCLEOTIDE SEQUENCE [LARGE SCALE GENOMIC DNA]</scope>
</reference>
<feature type="domain" description="SKP1 component POZ" evidence="9">
    <location>
        <begin position="15"/>
        <end position="74"/>
    </location>
</feature>
<dbReference type="InterPro" id="IPR001232">
    <property type="entry name" value="SKP1-like"/>
</dbReference>
<feature type="domain" description="SKP1 component dimerisation" evidence="8">
    <location>
        <begin position="124"/>
        <end position="171"/>
    </location>
</feature>
<dbReference type="STRING" id="40148.A0A0E0AFM8"/>
<dbReference type="FunFam" id="3.30.710.10:FF:000170">
    <property type="entry name" value="SKP1-like protein 5"/>
    <property type="match status" value="1"/>
</dbReference>
<name>A0A0E0AFM8_9ORYZ</name>
<evidence type="ECO:0000313" key="10">
    <source>
        <dbReference type="EnsemblPlants" id="OGLUM07G02180.1"/>
    </source>
</evidence>